<evidence type="ECO:0000256" key="4">
    <source>
        <dbReference type="ARBA" id="ARBA00022605"/>
    </source>
</evidence>
<keyword evidence="3 12" id="KW-0554">One-carbon metabolism</keyword>
<evidence type="ECO:0000256" key="9">
    <source>
        <dbReference type="ARBA" id="ARBA00023102"/>
    </source>
</evidence>
<feature type="binding site" evidence="12">
    <location>
        <position position="233"/>
    </location>
    <ligand>
        <name>NADP(+)</name>
        <dbReference type="ChEBI" id="CHEBI:58349"/>
    </ligand>
</feature>
<keyword evidence="16" id="KW-1185">Reference proteome</keyword>
<dbReference type="InterPro" id="IPR046346">
    <property type="entry name" value="Aminoacid_DH-like_N_sf"/>
</dbReference>
<dbReference type="PANTHER" id="PTHR48099">
    <property type="entry name" value="C-1-TETRAHYDROFOLATE SYNTHASE, CYTOPLASMIC-RELATED"/>
    <property type="match status" value="1"/>
</dbReference>
<evidence type="ECO:0000259" key="14">
    <source>
        <dbReference type="Pfam" id="PF02882"/>
    </source>
</evidence>
<dbReference type="STRING" id="273035.SKUN_00707"/>
<dbReference type="EC" id="3.5.4.9" evidence="12"/>
<dbReference type="Proteomes" id="UP000062963">
    <property type="component" value="Chromosome"/>
</dbReference>
<feature type="domain" description="Tetrahydrofolate dehydrogenase/cyclohydrolase NAD(P)-binding" evidence="14">
    <location>
        <begin position="141"/>
        <end position="281"/>
    </location>
</feature>
<dbReference type="SUPFAM" id="SSF51735">
    <property type="entry name" value="NAD(P)-binding Rossmann-fold domains"/>
    <property type="match status" value="1"/>
</dbReference>
<evidence type="ECO:0000256" key="5">
    <source>
        <dbReference type="ARBA" id="ARBA00022755"/>
    </source>
</evidence>
<evidence type="ECO:0000313" key="16">
    <source>
        <dbReference type="Proteomes" id="UP000062963"/>
    </source>
</evidence>
<dbReference type="GO" id="GO:0004477">
    <property type="term" value="F:methenyltetrahydrofolate cyclohydrolase activity"/>
    <property type="evidence" value="ECO:0007669"/>
    <property type="project" value="UniProtKB-UniRule"/>
</dbReference>
<dbReference type="EC" id="1.5.1.5" evidence="12"/>
<dbReference type="KEGG" id="skn:SKUN_00707"/>
<dbReference type="GO" id="GO:0006164">
    <property type="term" value="P:purine nucleotide biosynthetic process"/>
    <property type="evidence" value="ECO:0007669"/>
    <property type="project" value="UniProtKB-KW"/>
</dbReference>
<dbReference type="FunFam" id="3.40.50.10860:FF:000005">
    <property type="entry name" value="C-1-tetrahydrofolate synthase, cytoplasmic, putative"/>
    <property type="match status" value="1"/>
</dbReference>
<comment type="similarity">
    <text evidence="12">Belongs to the tetrahydrofolate dehydrogenase/cyclohydrolase family.</text>
</comment>
<keyword evidence="10 12" id="KW-0486">Methionine biosynthesis</keyword>
<protein>
    <recommendedName>
        <fullName evidence="12">Bifunctional protein FolD</fullName>
    </recommendedName>
    <domain>
        <recommendedName>
            <fullName evidence="12">Methylenetetrahydrofolate dehydrogenase</fullName>
            <ecNumber evidence="12">1.5.1.5</ecNumber>
        </recommendedName>
    </domain>
    <domain>
        <recommendedName>
            <fullName evidence="12">Methenyltetrahydrofolate cyclohydrolase</fullName>
            <ecNumber evidence="12">3.5.4.9</ecNumber>
        </recommendedName>
    </domain>
</protein>
<evidence type="ECO:0000259" key="13">
    <source>
        <dbReference type="Pfam" id="PF00763"/>
    </source>
</evidence>
<evidence type="ECO:0000256" key="7">
    <source>
        <dbReference type="ARBA" id="ARBA00022857"/>
    </source>
</evidence>
<dbReference type="GO" id="GO:0009086">
    <property type="term" value="P:methionine biosynthetic process"/>
    <property type="evidence" value="ECO:0007669"/>
    <property type="project" value="UniProtKB-KW"/>
</dbReference>
<name>A0A0K2JG81_SPIKU</name>
<evidence type="ECO:0000256" key="11">
    <source>
        <dbReference type="ARBA" id="ARBA00023268"/>
    </source>
</evidence>
<comment type="subunit">
    <text evidence="2 12">Homodimer.</text>
</comment>
<dbReference type="HAMAP" id="MF_01576">
    <property type="entry name" value="THF_DHG_CYH"/>
    <property type="match status" value="1"/>
</dbReference>
<dbReference type="PROSITE" id="PS00767">
    <property type="entry name" value="THF_DHG_CYH_2"/>
    <property type="match status" value="1"/>
</dbReference>
<evidence type="ECO:0000256" key="12">
    <source>
        <dbReference type="HAMAP-Rule" id="MF_01576"/>
    </source>
</evidence>
<dbReference type="InterPro" id="IPR000672">
    <property type="entry name" value="THF_DH/CycHdrlase"/>
</dbReference>
<keyword evidence="9 12" id="KW-0368">Histidine biosynthesis</keyword>
<keyword evidence="6 12" id="KW-0378">Hydrolase</keyword>
<keyword evidence="4 12" id="KW-0028">Amino-acid biosynthesis</keyword>
<dbReference type="OrthoDB" id="9803580at2"/>
<proteinExistence type="inferred from homology"/>
<reference evidence="15 16" key="1">
    <citation type="journal article" date="2015" name="Genome Announc.">
        <title>Complete Genome Sequence of Spiroplasma kunkelii Strain CR2-3x, Causal Agent of Corn Stunt Disease in Zea mays L.</title>
        <authorList>
            <person name="Davis R.E."/>
            <person name="Shao J."/>
            <person name="Dally E.L."/>
            <person name="Zhao Y."/>
            <person name="Gasparich G.E."/>
            <person name="Gaynor B.J."/>
            <person name="Athey J.C."/>
            <person name="Harrison N.A."/>
            <person name="Donofrio N."/>
        </authorList>
    </citation>
    <scope>NUCLEOTIDE SEQUENCE [LARGE SCALE GENOMIC DNA]</scope>
    <source>
        <strain evidence="15 16">CR2-3x</strain>
    </source>
</reference>
<dbReference type="FunFam" id="3.40.50.720:FF:000094">
    <property type="entry name" value="Bifunctional protein FolD"/>
    <property type="match status" value="1"/>
</dbReference>
<dbReference type="Gene3D" id="3.40.50.10860">
    <property type="entry name" value="Leucine Dehydrogenase, chain A, domain 1"/>
    <property type="match status" value="1"/>
</dbReference>
<dbReference type="InterPro" id="IPR020867">
    <property type="entry name" value="THF_DH/CycHdrlase_CS"/>
</dbReference>
<keyword evidence="8 12" id="KW-0560">Oxidoreductase</keyword>
<dbReference type="PRINTS" id="PR00085">
    <property type="entry name" value="THFDHDRGNASE"/>
</dbReference>
<evidence type="ECO:0000313" key="15">
    <source>
        <dbReference type="EMBL" id="ALA97599.1"/>
    </source>
</evidence>
<dbReference type="GO" id="GO:0005829">
    <property type="term" value="C:cytosol"/>
    <property type="evidence" value="ECO:0007669"/>
    <property type="project" value="TreeGrafter"/>
</dbReference>
<dbReference type="Pfam" id="PF02882">
    <property type="entry name" value="THF_DHG_CYH_C"/>
    <property type="match status" value="1"/>
</dbReference>
<dbReference type="GO" id="GO:0035999">
    <property type="term" value="P:tetrahydrofolate interconversion"/>
    <property type="evidence" value="ECO:0007669"/>
    <property type="project" value="UniProtKB-UniRule"/>
</dbReference>
<dbReference type="PATRIC" id="fig|273035.7.peg.859"/>
<evidence type="ECO:0000256" key="8">
    <source>
        <dbReference type="ARBA" id="ARBA00023002"/>
    </source>
</evidence>
<comment type="pathway">
    <text evidence="1 12">One-carbon metabolism; tetrahydrofolate interconversion.</text>
</comment>
<comment type="catalytic activity">
    <reaction evidence="12">
        <text>(6R)-5,10-methylene-5,6,7,8-tetrahydrofolate + NADP(+) = (6R)-5,10-methenyltetrahydrofolate + NADPH</text>
        <dbReference type="Rhea" id="RHEA:22812"/>
        <dbReference type="ChEBI" id="CHEBI:15636"/>
        <dbReference type="ChEBI" id="CHEBI:57455"/>
        <dbReference type="ChEBI" id="CHEBI:57783"/>
        <dbReference type="ChEBI" id="CHEBI:58349"/>
        <dbReference type="EC" id="1.5.1.5"/>
    </reaction>
</comment>
<keyword evidence="11 12" id="KW-0511">Multifunctional enzyme</keyword>
<keyword evidence="7 12" id="KW-0521">NADP</keyword>
<dbReference type="InterPro" id="IPR020631">
    <property type="entry name" value="THF_DH/CycHdrlase_NAD-bd_dom"/>
</dbReference>
<dbReference type="Pfam" id="PF00763">
    <property type="entry name" value="THF_DHG_CYH"/>
    <property type="match status" value="1"/>
</dbReference>
<comment type="function">
    <text evidence="12">Catalyzes the oxidation of 5,10-methylenetetrahydrofolate to 5,10-methenyltetrahydrofolate and then the hydrolysis of 5,10-methenyltetrahydrofolate to 10-formyltetrahydrofolate.</text>
</comment>
<dbReference type="InterPro" id="IPR020630">
    <property type="entry name" value="THF_DH/CycHdrlase_cat_dom"/>
</dbReference>
<dbReference type="GO" id="GO:0004488">
    <property type="term" value="F:methylenetetrahydrofolate dehydrogenase (NADP+) activity"/>
    <property type="evidence" value="ECO:0007669"/>
    <property type="project" value="UniProtKB-UniRule"/>
</dbReference>
<dbReference type="CDD" id="cd01080">
    <property type="entry name" value="NAD_bind_m-THF_DH_Cyclohyd"/>
    <property type="match status" value="1"/>
</dbReference>
<dbReference type="EMBL" id="CP010899">
    <property type="protein sequence ID" value="ALA97599.1"/>
    <property type="molecule type" value="Genomic_DNA"/>
</dbReference>
<evidence type="ECO:0000256" key="10">
    <source>
        <dbReference type="ARBA" id="ARBA00023167"/>
    </source>
</evidence>
<comment type="caution">
    <text evidence="12">Lacks conserved residue(s) required for the propagation of feature annotation.</text>
</comment>
<gene>
    <name evidence="12 15" type="primary">folD</name>
    <name evidence="15" type="ORF">SKUN_00707</name>
</gene>
<keyword evidence="5 12" id="KW-0658">Purine biosynthesis</keyword>
<dbReference type="GO" id="GO:0000105">
    <property type="term" value="P:L-histidine biosynthetic process"/>
    <property type="evidence" value="ECO:0007669"/>
    <property type="project" value="UniProtKB-KW"/>
</dbReference>
<accession>A0A0K2JG81</accession>
<dbReference type="InterPro" id="IPR036291">
    <property type="entry name" value="NAD(P)-bd_dom_sf"/>
</dbReference>
<evidence type="ECO:0000256" key="1">
    <source>
        <dbReference type="ARBA" id="ARBA00004777"/>
    </source>
</evidence>
<comment type="catalytic activity">
    <reaction evidence="12">
        <text>(6R)-5,10-methenyltetrahydrofolate + H2O = (6R)-10-formyltetrahydrofolate + H(+)</text>
        <dbReference type="Rhea" id="RHEA:23700"/>
        <dbReference type="ChEBI" id="CHEBI:15377"/>
        <dbReference type="ChEBI" id="CHEBI:15378"/>
        <dbReference type="ChEBI" id="CHEBI:57455"/>
        <dbReference type="ChEBI" id="CHEBI:195366"/>
        <dbReference type="EC" id="3.5.4.9"/>
    </reaction>
</comment>
<evidence type="ECO:0000256" key="3">
    <source>
        <dbReference type="ARBA" id="ARBA00022563"/>
    </source>
</evidence>
<dbReference type="UniPathway" id="UPA00193"/>
<evidence type="ECO:0000256" key="2">
    <source>
        <dbReference type="ARBA" id="ARBA00011738"/>
    </source>
</evidence>
<dbReference type="PANTHER" id="PTHR48099:SF5">
    <property type="entry name" value="C-1-TETRAHYDROFOLATE SYNTHASE, CYTOPLASMIC"/>
    <property type="match status" value="1"/>
</dbReference>
<evidence type="ECO:0000256" key="6">
    <source>
        <dbReference type="ARBA" id="ARBA00022801"/>
    </source>
</evidence>
<dbReference type="SUPFAM" id="SSF53223">
    <property type="entry name" value="Aminoacid dehydrogenase-like, N-terminal domain"/>
    <property type="match status" value="1"/>
</dbReference>
<feature type="domain" description="Tetrahydrofolate dehydrogenase/cyclohydrolase catalytic" evidence="13">
    <location>
        <begin position="7"/>
        <end position="122"/>
    </location>
</feature>
<organism evidence="15 16">
    <name type="scientific">Spiroplasma kunkelii CR2-3x</name>
    <dbReference type="NCBI Taxonomy" id="273035"/>
    <lineage>
        <taxon>Bacteria</taxon>
        <taxon>Bacillati</taxon>
        <taxon>Mycoplasmatota</taxon>
        <taxon>Mollicutes</taxon>
        <taxon>Entomoplasmatales</taxon>
        <taxon>Spiroplasmataceae</taxon>
        <taxon>Spiroplasma</taxon>
    </lineage>
</organism>
<dbReference type="RefSeq" id="WP_053390840.1">
    <property type="nucleotide sequence ID" value="NZ_CP010899.1"/>
</dbReference>
<dbReference type="AlphaFoldDB" id="A0A0K2JG81"/>
<dbReference type="Gene3D" id="3.40.50.720">
    <property type="entry name" value="NAD(P)-binding Rossmann-like Domain"/>
    <property type="match status" value="1"/>
</dbReference>
<sequence length="291" mass="31849">MDKTKIIDGKTVSELIKVKITKQILKIKAKKQRLPALTIIQIGNNKASTTYIKNKKIACEKVGVTCNVLNYPDSIVESALIKIINDLNNNSNIDAILVQLPLPRHINSEKIINTITTKKDVDGFTPEILGNLMLGHYNLLPGTPKGIIALLKHYQIQLAGQHVVIISRSNIVGKPLANLLINASATVTVCHSQTKNLSVFTKQADILISALGKAKFVTAEMIKENAIVVDVGINRDENNNLCGDVDFNNVLSKVKMITPVPGGVGPMTIAALLENILYLYQLNQETCLVLW</sequence>